<protein>
    <submittedName>
        <fullName evidence="3">VOC family protein</fullName>
    </submittedName>
</protein>
<feature type="signal peptide" evidence="1">
    <location>
        <begin position="1"/>
        <end position="23"/>
    </location>
</feature>
<dbReference type="InterPro" id="IPR037523">
    <property type="entry name" value="VOC_core"/>
</dbReference>
<dbReference type="CDD" id="cd07247">
    <property type="entry name" value="SgaA_N_like"/>
    <property type="match status" value="1"/>
</dbReference>
<dbReference type="AlphaFoldDB" id="A0A557NVT9"/>
<dbReference type="InterPro" id="IPR052164">
    <property type="entry name" value="Anthracycline_SecMetBiosynth"/>
</dbReference>
<evidence type="ECO:0000313" key="3">
    <source>
        <dbReference type="EMBL" id="TVO32540.1"/>
    </source>
</evidence>
<accession>A0A557NVT9</accession>
<dbReference type="InterPro" id="IPR004360">
    <property type="entry name" value="Glyas_Fos-R_dOase_dom"/>
</dbReference>
<evidence type="ECO:0000256" key="1">
    <source>
        <dbReference type="SAM" id="SignalP"/>
    </source>
</evidence>
<proteinExistence type="predicted"/>
<sequence>MKPFSTKWLTVPITCSLALFVTACSQSPSFTLPALANSNNKAVGTIIWRDLATTAPDKVQPFYHNVFGWNFETVNDDYSLITYKGQNIAGMAKMPSNSSTNYWLPVISTNNIDNTLTQSEQSGGKTLIKKTTLKGRGELAVIQDPQGAVFSILNTFTGDPSALPKQDGNWIWQEIWTDNITQSQSFYQKLGNYKASNKNLLGHSYPYLAINEQAAFGFVKKPNADVPTTWVNYIKVSDINATVEKVESNGGYVLMAPTKEVRNGTVAIIRDPAGAGFVIQEMK</sequence>
<organism evidence="3 4">
    <name type="scientific">Vibrio algivorus</name>
    <dbReference type="NCBI Taxonomy" id="1667024"/>
    <lineage>
        <taxon>Bacteria</taxon>
        <taxon>Pseudomonadati</taxon>
        <taxon>Pseudomonadota</taxon>
        <taxon>Gammaproteobacteria</taxon>
        <taxon>Vibrionales</taxon>
        <taxon>Vibrionaceae</taxon>
        <taxon>Vibrio</taxon>
    </lineage>
</organism>
<dbReference type="PROSITE" id="PS51819">
    <property type="entry name" value="VOC"/>
    <property type="match status" value="1"/>
</dbReference>
<dbReference type="Gene3D" id="3.10.180.10">
    <property type="entry name" value="2,3-Dihydroxybiphenyl 1,2-Dioxygenase, domain 1"/>
    <property type="match status" value="2"/>
</dbReference>
<reference evidence="3 4" key="1">
    <citation type="submission" date="2019-07" db="EMBL/GenBank/DDBJ databases">
        <title>The draft genome sequence of Vibrio algivorus M1486.</title>
        <authorList>
            <person name="Meng X."/>
        </authorList>
    </citation>
    <scope>NUCLEOTIDE SEQUENCE [LARGE SCALE GENOMIC DNA]</scope>
    <source>
        <strain evidence="3 4">M1486</strain>
    </source>
</reference>
<dbReference type="PROSITE" id="PS51257">
    <property type="entry name" value="PROKAR_LIPOPROTEIN"/>
    <property type="match status" value="1"/>
</dbReference>
<name>A0A557NVT9_9VIBR</name>
<evidence type="ECO:0000313" key="4">
    <source>
        <dbReference type="Proteomes" id="UP000319828"/>
    </source>
</evidence>
<dbReference type="PANTHER" id="PTHR33993:SF14">
    <property type="entry name" value="GB|AAF24581.1"/>
    <property type="match status" value="1"/>
</dbReference>
<dbReference type="SUPFAM" id="SSF54593">
    <property type="entry name" value="Glyoxalase/Bleomycin resistance protein/Dihydroxybiphenyl dioxygenase"/>
    <property type="match status" value="2"/>
</dbReference>
<gene>
    <name evidence="3" type="ORF">FOF44_16890</name>
</gene>
<dbReference type="PANTHER" id="PTHR33993">
    <property type="entry name" value="GLYOXALASE-RELATED"/>
    <property type="match status" value="1"/>
</dbReference>
<feature type="domain" description="VOC" evidence="2">
    <location>
        <begin position="169"/>
        <end position="282"/>
    </location>
</feature>
<dbReference type="Pfam" id="PF00903">
    <property type="entry name" value="Glyoxalase"/>
    <property type="match status" value="1"/>
</dbReference>
<comment type="caution">
    <text evidence="3">The sequence shown here is derived from an EMBL/GenBank/DDBJ whole genome shotgun (WGS) entry which is preliminary data.</text>
</comment>
<feature type="chain" id="PRO_5021872283" evidence="1">
    <location>
        <begin position="24"/>
        <end position="283"/>
    </location>
</feature>
<dbReference type="Proteomes" id="UP000319828">
    <property type="component" value="Unassembled WGS sequence"/>
</dbReference>
<keyword evidence="1" id="KW-0732">Signal</keyword>
<evidence type="ECO:0000259" key="2">
    <source>
        <dbReference type="PROSITE" id="PS51819"/>
    </source>
</evidence>
<dbReference type="InterPro" id="IPR029068">
    <property type="entry name" value="Glyas_Bleomycin-R_OHBP_Dase"/>
</dbReference>
<dbReference type="OrthoDB" id="9793039at2"/>
<dbReference type="RefSeq" id="WP_144389129.1">
    <property type="nucleotide sequence ID" value="NZ_CANNCB010000055.1"/>
</dbReference>
<dbReference type="EMBL" id="VMKJ01000055">
    <property type="protein sequence ID" value="TVO32540.1"/>
    <property type="molecule type" value="Genomic_DNA"/>
</dbReference>